<evidence type="ECO:0000313" key="1">
    <source>
        <dbReference type="EMBL" id="KHF97222.1"/>
    </source>
</evidence>
<comment type="caution">
    <text evidence="1">The sequence shown here is derived from an EMBL/GenBank/DDBJ whole genome shotgun (WGS) entry which is preliminary data.</text>
</comment>
<gene>
    <name evidence="1" type="ORF">F383_36643</name>
</gene>
<name>A0A0B0M5I0_GOSAR</name>
<dbReference type="AlphaFoldDB" id="A0A0B0M5I0"/>
<dbReference type="EMBL" id="JRRC01000001">
    <property type="protein sequence ID" value="KHF97222.1"/>
    <property type="molecule type" value="Genomic_DNA"/>
</dbReference>
<accession>A0A0B0M5I0</accession>
<evidence type="ECO:0000313" key="2">
    <source>
        <dbReference type="Proteomes" id="UP000032142"/>
    </source>
</evidence>
<sequence length="37" mass="4331">MFYRSSKLAQTSGIIRNHYHTIDYLLVLLGPLYIYGI</sequence>
<keyword evidence="2" id="KW-1185">Reference proteome</keyword>
<protein>
    <submittedName>
        <fullName evidence="1">Uncharacterized protein</fullName>
    </submittedName>
</protein>
<dbReference type="Proteomes" id="UP000032142">
    <property type="component" value="Unassembled WGS sequence"/>
</dbReference>
<reference evidence="2" key="1">
    <citation type="submission" date="2014-09" db="EMBL/GenBank/DDBJ databases">
        <authorList>
            <person name="Mudge J."/>
            <person name="Ramaraj T."/>
            <person name="Lindquist I.E."/>
            <person name="Bharti A.K."/>
            <person name="Sundararajan A."/>
            <person name="Cameron C.T."/>
            <person name="Woodward J.E."/>
            <person name="May G.D."/>
            <person name="Brubaker C."/>
            <person name="Broadhvest J."/>
            <person name="Wilkins T.A."/>
        </authorList>
    </citation>
    <scope>NUCLEOTIDE SEQUENCE</scope>
    <source>
        <strain evidence="2">cv. AKA8401</strain>
    </source>
</reference>
<proteinExistence type="predicted"/>
<organism evidence="1 2">
    <name type="scientific">Gossypium arboreum</name>
    <name type="common">Tree cotton</name>
    <name type="synonym">Gossypium nanking</name>
    <dbReference type="NCBI Taxonomy" id="29729"/>
    <lineage>
        <taxon>Eukaryota</taxon>
        <taxon>Viridiplantae</taxon>
        <taxon>Streptophyta</taxon>
        <taxon>Embryophyta</taxon>
        <taxon>Tracheophyta</taxon>
        <taxon>Spermatophyta</taxon>
        <taxon>Magnoliopsida</taxon>
        <taxon>eudicotyledons</taxon>
        <taxon>Gunneridae</taxon>
        <taxon>Pentapetalae</taxon>
        <taxon>rosids</taxon>
        <taxon>malvids</taxon>
        <taxon>Malvales</taxon>
        <taxon>Malvaceae</taxon>
        <taxon>Malvoideae</taxon>
        <taxon>Gossypium</taxon>
    </lineage>
</organism>